<dbReference type="PANTHER" id="PTHR12631">
    <property type="entry name" value="ALPHA-L-IDURONIDASE"/>
    <property type="match status" value="1"/>
</dbReference>
<dbReference type="SUPFAM" id="SSF51445">
    <property type="entry name" value="(Trans)glycosidases"/>
    <property type="match status" value="1"/>
</dbReference>
<evidence type="ECO:0000313" key="1">
    <source>
        <dbReference type="EMBL" id="AIA95619.1"/>
    </source>
</evidence>
<dbReference type="InterPro" id="IPR017853">
    <property type="entry name" value="GH"/>
</dbReference>
<reference evidence="1" key="1">
    <citation type="journal article" date="2013" name="Environ. Microbiol.">
        <title>Seasonally variable intestinal metagenomes of the red palm weevil (Rhynchophorus ferrugineus).</title>
        <authorList>
            <person name="Jia S."/>
            <person name="Zhang X."/>
            <person name="Zhang G."/>
            <person name="Yin A."/>
            <person name="Zhang S."/>
            <person name="Li F."/>
            <person name="Wang L."/>
            <person name="Zhao D."/>
            <person name="Yun Q."/>
            <person name="Tala"/>
            <person name="Wang J."/>
            <person name="Sun G."/>
            <person name="Baabdullah M."/>
            <person name="Yu X."/>
            <person name="Hu S."/>
            <person name="Al-Mssallem I.S."/>
            <person name="Yu J."/>
        </authorList>
    </citation>
    <scope>NUCLEOTIDE SEQUENCE</scope>
</reference>
<dbReference type="GO" id="GO:0004553">
    <property type="term" value="F:hydrolase activity, hydrolyzing O-glycosyl compounds"/>
    <property type="evidence" value="ECO:0007669"/>
    <property type="project" value="TreeGrafter"/>
</dbReference>
<feature type="non-terminal residue" evidence="1">
    <location>
        <position position="175"/>
    </location>
</feature>
<name>A0A060CK23_9BRAD</name>
<proteinExistence type="predicted"/>
<dbReference type="Gene3D" id="3.20.20.80">
    <property type="entry name" value="Glycosidases"/>
    <property type="match status" value="1"/>
</dbReference>
<dbReference type="PANTHER" id="PTHR12631:SF10">
    <property type="entry name" value="BETA-XYLOSIDASE-LIKE PROTEIN-RELATED"/>
    <property type="match status" value="1"/>
</dbReference>
<protein>
    <submittedName>
        <fullName evidence="1">CAZy families GH39 protein</fullName>
    </submittedName>
</protein>
<organism evidence="1">
    <name type="scientific">uncultured Rhodopseudomonas sp</name>
    <dbReference type="NCBI Taxonomy" id="223187"/>
    <lineage>
        <taxon>Bacteria</taxon>
        <taxon>Pseudomonadati</taxon>
        <taxon>Pseudomonadota</taxon>
        <taxon>Alphaproteobacteria</taxon>
        <taxon>Hyphomicrobiales</taxon>
        <taxon>Nitrobacteraceae</taxon>
        <taxon>Rhodopseudomonas</taxon>
        <taxon>environmental samples</taxon>
    </lineage>
</organism>
<dbReference type="InterPro" id="IPR051923">
    <property type="entry name" value="Glycosyl_Hydrolase_39"/>
</dbReference>
<dbReference type="EMBL" id="KF128254">
    <property type="protein sequence ID" value="AIA95619.1"/>
    <property type="molecule type" value="Genomic_DNA"/>
</dbReference>
<accession>A0A060CK23</accession>
<sequence>MVEPEKGIWEFDFRGVKRATEQGFRLLGNFDTTPWFYADADPGKEMESSWHRSWPPADYAAWREYVKRTAKAFQPYIKDWEVWNEPDGGFLQIPKGKDKAAVYREIIHQTRVALDELDIPMNLGAGAVSNLHRPLTRDVLALGAGEDIDFYSFHYYDGCADKSPEEAGVIPEIEH</sequence>
<dbReference type="AlphaFoldDB" id="A0A060CK23"/>